<dbReference type="InterPro" id="IPR050291">
    <property type="entry name" value="CDF_Transporter"/>
</dbReference>
<evidence type="ECO:0000259" key="10">
    <source>
        <dbReference type="Pfam" id="PF01545"/>
    </source>
</evidence>
<dbReference type="PANTHER" id="PTHR43840:SF15">
    <property type="entry name" value="MITOCHONDRIAL METAL TRANSPORTER 1-RELATED"/>
    <property type="match status" value="1"/>
</dbReference>
<dbReference type="InterPro" id="IPR027470">
    <property type="entry name" value="Cation_efflux_CTD"/>
</dbReference>
<proteinExistence type="inferred from homology"/>
<accession>A0ABV4TUY5</accession>
<sequence>MTEAPETGPGSAATDPERTEAAQKVTLIGAVTNLVLAAVKTVIGVLASSQALIADGLHSLSDLLTDALVLAAVRMGAREPDADHPYGHGRFETLATVLLGLILIGAGLGIAINAAVRLAAGEVPLPTWPALVAALFSIGANEWLYRIQVRIGRRYQATTVVANAWHHRTDALSSVAALAGIAGSMMGWAVLDTVAAVAVAFMVVWAGGKLGWDAIKELVDTALDQQEVEQIRRLMLRVEGVKSVHNLKTRRMGPEVLVDVHVQVPGTVSVSEGHQIAERVRKHVIQQHPEVSEVLVHVDPENDEQGAPLLPNRDQIMAEVRRRIEARAHPLAIRDHTVHYLDGRVTLELAVEVDPNRTLAEAYEIAERLRREICAETEVHEVQVTLFVPHGESGKAPLSGA</sequence>
<evidence type="ECO:0000256" key="7">
    <source>
        <dbReference type="ARBA" id="ARBA00022989"/>
    </source>
</evidence>
<reference evidence="12 13" key="1">
    <citation type="submission" date="2024-08" db="EMBL/GenBank/DDBJ databases">
        <title>Whole-genome sequencing of halo(alkali)philic microorganisms from hypersaline lakes.</title>
        <authorList>
            <person name="Sorokin D.Y."/>
            <person name="Merkel A.Y."/>
            <person name="Messina E."/>
            <person name="Yakimov M."/>
        </authorList>
    </citation>
    <scope>NUCLEOTIDE SEQUENCE [LARGE SCALE GENOMIC DNA]</scope>
    <source>
        <strain evidence="12 13">Cl-TMA</strain>
    </source>
</reference>
<feature type="domain" description="Cation efflux protein cytoplasmic" evidence="11">
    <location>
        <begin position="223"/>
        <end position="301"/>
    </location>
</feature>
<dbReference type="InterPro" id="IPR002524">
    <property type="entry name" value="Cation_efflux"/>
</dbReference>
<keyword evidence="3" id="KW-0813">Transport</keyword>
<evidence type="ECO:0000256" key="1">
    <source>
        <dbReference type="ARBA" id="ARBA00004141"/>
    </source>
</evidence>
<dbReference type="InterPro" id="IPR058533">
    <property type="entry name" value="Cation_efflux_TM"/>
</dbReference>
<dbReference type="EMBL" id="JBGUAW010000003">
    <property type="protein sequence ID" value="MFA9460391.1"/>
    <property type="molecule type" value="Genomic_DNA"/>
</dbReference>
<keyword evidence="6" id="KW-0862">Zinc</keyword>
<evidence type="ECO:0000256" key="3">
    <source>
        <dbReference type="ARBA" id="ARBA00022448"/>
    </source>
</evidence>
<feature type="transmembrane region" description="Helical" evidence="9">
    <location>
        <begin position="94"/>
        <end position="116"/>
    </location>
</feature>
<keyword evidence="7 9" id="KW-1133">Transmembrane helix</keyword>
<keyword evidence="8 9" id="KW-0472">Membrane</keyword>
<protein>
    <submittedName>
        <fullName evidence="12">Cation diffusion facilitator family transporter</fullName>
    </submittedName>
</protein>
<keyword evidence="5 9" id="KW-0812">Transmembrane</keyword>
<evidence type="ECO:0000256" key="5">
    <source>
        <dbReference type="ARBA" id="ARBA00022692"/>
    </source>
</evidence>
<evidence type="ECO:0000256" key="8">
    <source>
        <dbReference type="ARBA" id="ARBA00023136"/>
    </source>
</evidence>
<comment type="subcellular location">
    <subcellularLocation>
        <location evidence="1">Membrane</location>
        <topology evidence="1">Multi-pass membrane protein</topology>
    </subcellularLocation>
</comment>
<dbReference type="InterPro" id="IPR027469">
    <property type="entry name" value="Cation_efflux_TMD_sf"/>
</dbReference>
<dbReference type="SUPFAM" id="SSF160240">
    <property type="entry name" value="Cation efflux protein cytoplasmic domain-like"/>
    <property type="match status" value="2"/>
</dbReference>
<name>A0ABV4TUY5_9GAMM</name>
<feature type="domain" description="Cation efflux protein transmembrane" evidence="10">
    <location>
        <begin position="27"/>
        <end position="219"/>
    </location>
</feature>
<feature type="transmembrane region" description="Helical" evidence="9">
    <location>
        <begin position="128"/>
        <end position="145"/>
    </location>
</feature>
<dbReference type="Gene3D" id="3.30.70.1350">
    <property type="entry name" value="Cation efflux protein, cytoplasmic domain"/>
    <property type="match status" value="2"/>
</dbReference>
<dbReference type="Pfam" id="PF01545">
    <property type="entry name" value="Cation_efflux"/>
    <property type="match status" value="1"/>
</dbReference>
<evidence type="ECO:0000256" key="9">
    <source>
        <dbReference type="SAM" id="Phobius"/>
    </source>
</evidence>
<organism evidence="12 13">
    <name type="scientific">Thiohalorhabdus methylotrophus</name>
    <dbReference type="NCBI Taxonomy" id="3242694"/>
    <lineage>
        <taxon>Bacteria</taxon>
        <taxon>Pseudomonadati</taxon>
        <taxon>Pseudomonadota</taxon>
        <taxon>Gammaproteobacteria</taxon>
        <taxon>Thiohalorhabdales</taxon>
        <taxon>Thiohalorhabdaceae</taxon>
        <taxon>Thiohalorhabdus</taxon>
    </lineage>
</organism>
<evidence type="ECO:0000259" key="11">
    <source>
        <dbReference type="Pfam" id="PF16916"/>
    </source>
</evidence>
<comment type="similarity">
    <text evidence="2">Belongs to the cation diffusion facilitator (CDF) transporter (TC 2.A.4) family. FieF subfamily.</text>
</comment>
<keyword evidence="6" id="KW-0406">Ion transport</keyword>
<keyword evidence="6" id="KW-0864">Zinc transport</keyword>
<comment type="caution">
    <text evidence="12">The sequence shown here is derived from an EMBL/GenBank/DDBJ whole genome shotgun (WGS) entry which is preliminary data.</text>
</comment>
<evidence type="ECO:0000256" key="4">
    <source>
        <dbReference type="ARBA" id="ARBA00022496"/>
    </source>
</evidence>
<keyword evidence="13" id="KW-1185">Reference proteome</keyword>
<evidence type="ECO:0000313" key="12">
    <source>
        <dbReference type="EMBL" id="MFA9460391.1"/>
    </source>
</evidence>
<feature type="transmembrane region" description="Helical" evidence="9">
    <location>
        <begin position="188"/>
        <end position="208"/>
    </location>
</feature>
<dbReference type="RefSeq" id="WP_373655174.1">
    <property type="nucleotide sequence ID" value="NZ_JBGUAW010000003.1"/>
</dbReference>
<dbReference type="PANTHER" id="PTHR43840">
    <property type="entry name" value="MITOCHONDRIAL METAL TRANSPORTER 1-RELATED"/>
    <property type="match status" value="1"/>
</dbReference>
<dbReference type="InterPro" id="IPR036837">
    <property type="entry name" value="Cation_efflux_CTD_sf"/>
</dbReference>
<evidence type="ECO:0000313" key="13">
    <source>
        <dbReference type="Proteomes" id="UP001575181"/>
    </source>
</evidence>
<keyword evidence="4" id="KW-0408">Iron</keyword>
<dbReference type="Gene3D" id="1.20.1510.10">
    <property type="entry name" value="Cation efflux protein transmembrane domain"/>
    <property type="match status" value="1"/>
</dbReference>
<keyword evidence="4" id="KW-0410">Iron transport</keyword>
<gene>
    <name evidence="12" type="ORF">ACERLL_06065</name>
</gene>
<evidence type="ECO:0000256" key="2">
    <source>
        <dbReference type="ARBA" id="ARBA00010212"/>
    </source>
</evidence>
<dbReference type="SUPFAM" id="SSF161111">
    <property type="entry name" value="Cation efflux protein transmembrane domain-like"/>
    <property type="match status" value="1"/>
</dbReference>
<dbReference type="Pfam" id="PF16916">
    <property type="entry name" value="ZT_dimer"/>
    <property type="match status" value="1"/>
</dbReference>
<dbReference type="Proteomes" id="UP001575181">
    <property type="component" value="Unassembled WGS sequence"/>
</dbReference>
<dbReference type="NCBIfam" id="TIGR01297">
    <property type="entry name" value="CDF"/>
    <property type="match status" value="1"/>
</dbReference>
<evidence type="ECO:0000256" key="6">
    <source>
        <dbReference type="ARBA" id="ARBA00022906"/>
    </source>
</evidence>